<dbReference type="InterPro" id="IPR015424">
    <property type="entry name" value="PyrdxlP-dep_Trfase"/>
</dbReference>
<dbReference type="PANTHER" id="PTHR43092:SF2">
    <property type="entry name" value="HERCYNYLCYSTEINE SULFOXIDE LYASE"/>
    <property type="match status" value="1"/>
</dbReference>
<dbReference type="InterPro" id="IPR015422">
    <property type="entry name" value="PyrdxlP-dep_Trfase_small"/>
</dbReference>
<evidence type="ECO:0008006" key="6">
    <source>
        <dbReference type="Google" id="ProtNLM"/>
    </source>
</evidence>
<sequence length="730" mass="82486">MNLTSLHPFIPVYSSFTTMTIPSSLPSAFHPGPFGHKQRKNFFFPPGKTEFNHGSYGTFTRSVQQNMMKWHNLAEENPDRWVRLDLKPALRQVRSQLSEFMNCDKDELALVQNTTVGVNTILRSLEFAPGDRILQLSTGYVSVDKTVHYICDSHKDVEIVEVPVVMPMTDQEIVYQVEKTVQEQLSKNDGSRIKLAMIDWISSIPAVVHPVKAIVDMLRSYGILVFIDGAHAIGQVPVDLSYINPDFFITNCHKWLYSVRGSAVLYVPKHFQAQIHPTAIQGNYKTGFELEFSWNGTMDYSTMLSIEGALEFRKQYGEEAIIRYMHSLAIEGGRVMAEILGTNVLTPYDQQVGSMFDVRLPIKDINHPKIETPDYLIKHLLDKYNLFTPSYKHGGYFWTRVSAQIYLEIEDFVHLANVWKEVIVELNSEIMTAGPTELIFLGTGTSSGVPSVPCLTDPKRSCKVCLSTLKPEGVKNIKRNTSAMIHFTHEDGKERNILIDCGKSFYESARQWFPEHHLRCIDALVITHGHADAFFGLDDLRSWCLLDKDHPYSIPVYLDQPTMDIIAATFPYMVDASKATGGGDIPSFQYNIIDHNEDFVVEGITFTPLPVHHGKYMSTGEPFWSLGFRFKDLSWVSDCSSIPDSTTAKIRGSKVLVIDGLKETTHPSHFSIPEALAYTNGLDPKPERTFIVGFCHSADHYAEDERMRALDGGKDATEFRIAFDGQRISI</sequence>
<feature type="domain" description="Metallo-beta-lactamase" evidence="3">
    <location>
        <begin position="495"/>
        <end position="685"/>
    </location>
</feature>
<dbReference type="Gene3D" id="3.40.640.10">
    <property type="entry name" value="Type I PLP-dependent aspartate aminotransferase-like (Major domain)"/>
    <property type="match status" value="1"/>
</dbReference>
<evidence type="ECO:0000313" key="5">
    <source>
        <dbReference type="Proteomes" id="UP000717515"/>
    </source>
</evidence>
<dbReference type="Gene3D" id="3.60.15.10">
    <property type="entry name" value="Ribonuclease Z/Hydroxyacylglutathione hydrolase-like"/>
    <property type="match status" value="1"/>
</dbReference>
<proteinExistence type="predicted"/>
<comment type="caution">
    <text evidence="4">The sequence shown here is derived from an EMBL/GenBank/DDBJ whole genome shotgun (WGS) entry which is preliminary data.</text>
</comment>
<dbReference type="Proteomes" id="UP000717515">
    <property type="component" value="Unassembled WGS sequence"/>
</dbReference>
<dbReference type="SUPFAM" id="SSF56281">
    <property type="entry name" value="Metallo-hydrolase/oxidoreductase"/>
    <property type="match status" value="1"/>
</dbReference>
<evidence type="ECO:0000259" key="2">
    <source>
        <dbReference type="Pfam" id="PF00266"/>
    </source>
</evidence>
<dbReference type="PANTHER" id="PTHR43092">
    <property type="entry name" value="L-CYSTEINE DESULFHYDRASE"/>
    <property type="match status" value="1"/>
</dbReference>
<dbReference type="InterPro" id="IPR036866">
    <property type="entry name" value="RibonucZ/Hydroxyglut_hydro"/>
</dbReference>
<organism evidence="4 5">
    <name type="scientific">Mortierella alpina</name>
    <name type="common">Oleaginous fungus</name>
    <name type="synonym">Mortierella renispora</name>
    <dbReference type="NCBI Taxonomy" id="64518"/>
    <lineage>
        <taxon>Eukaryota</taxon>
        <taxon>Fungi</taxon>
        <taxon>Fungi incertae sedis</taxon>
        <taxon>Mucoromycota</taxon>
        <taxon>Mortierellomycotina</taxon>
        <taxon>Mortierellomycetes</taxon>
        <taxon>Mortierellales</taxon>
        <taxon>Mortierellaceae</taxon>
        <taxon>Mortierella</taxon>
    </lineage>
</organism>
<accession>A0A9P8I9Q7</accession>
<keyword evidence="1" id="KW-0663">Pyridoxal phosphate</keyword>
<protein>
    <recommendedName>
        <fullName evidence="6">Aminotransferase class V domain-containing protein</fullName>
    </recommendedName>
</protein>
<dbReference type="CDD" id="cd16279">
    <property type="entry name" value="metallo-hydrolase-like_MBL-fold"/>
    <property type="match status" value="1"/>
</dbReference>
<dbReference type="Pfam" id="PF12706">
    <property type="entry name" value="Lactamase_B_2"/>
    <property type="match status" value="1"/>
</dbReference>
<dbReference type="AlphaFoldDB" id="A0A9P8I9Q7"/>
<evidence type="ECO:0000256" key="1">
    <source>
        <dbReference type="ARBA" id="ARBA00022898"/>
    </source>
</evidence>
<evidence type="ECO:0000259" key="3">
    <source>
        <dbReference type="Pfam" id="PF12706"/>
    </source>
</evidence>
<reference evidence="4" key="1">
    <citation type="submission" date="2021-07" db="EMBL/GenBank/DDBJ databases">
        <title>Draft genome of Mortierella alpina, strain LL118, isolated from an aspen leaf litter sample.</title>
        <authorList>
            <person name="Yang S."/>
            <person name="Vinatzer B.A."/>
        </authorList>
    </citation>
    <scope>NUCLEOTIDE SEQUENCE</scope>
    <source>
        <strain evidence="4">LL118</strain>
    </source>
</reference>
<dbReference type="InterPro" id="IPR015421">
    <property type="entry name" value="PyrdxlP-dep_Trfase_major"/>
</dbReference>
<dbReference type="Pfam" id="PF00266">
    <property type="entry name" value="Aminotran_5"/>
    <property type="match status" value="1"/>
</dbReference>
<dbReference type="SUPFAM" id="SSF53383">
    <property type="entry name" value="PLP-dependent transferases"/>
    <property type="match status" value="1"/>
</dbReference>
<name>A0A9P8I9Q7_MORAP</name>
<evidence type="ECO:0000313" key="4">
    <source>
        <dbReference type="EMBL" id="KAG9327783.1"/>
    </source>
</evidence>
<dbReference type="InterPro" id="IPR001279">
    <property type="entry name" value="Metallo-B-lactamas"/>
</dbReference>
<dbReference type="Gene3D" id="3.90.1150.10">
    <property type="entry name" value="Aspartate Aminotransferase, domain 1"/>
    <property type="match status" value="1"/>
</dbReference>
<dbReference type="InterPro" id="IPR000192">
    <property type="entry name" value="Aminotrans_V_dom"/>
</dbReference>
<dbReference type="EMBL" id="JAIFTL010000001">
    <property type="protein sequence ID" value="KAG9327783.1"/>
    <property type="molecule type" value="Genomic_DNA"/>
</dbReference>
<gene>
    <name evidence="4" type="ORF">KVV02_000229</name>
</gene>
<feature type="domain" description="Aminotransferase class V" evidence="2">
    <location>
        <begin position="87"/>
        <end position="360"/>
    </location>
</feature>